<protein>
    <submittedName>
        <fullName evidence="1">Uncharacterized protein</fullName>
    </submittedName>
</protein>
<gene>
    <name evidence="1" type="ORF">METSCH_B04050</name>
</gene>
<dbReference type="EMBL" id="CP034457">
    <property type="protein sequence ID" value="QBM87206.1"/>
    <property type="molecule type" value="Genomic_DNA"/>
</dbReference>
<evidence type="ECO:0000313" key="2">
    <source>
        <dbReference type="Proteomes" id="UP000292447"/>
    </source>
</evidence>
<sequence>MRNLFKRVMASESNSGVNVPTDLLYDQPSHATDAESVYSEALSEAETFTQRTNQTILPPTYQDGFASYAPCVIRSHYAQRAAAHMDNATIDSAGDDSDDERTMISRPEGQPIMQRDTTSYDVLRTMVVASEMLLNTMFVFSDSESYERFKKARKSSKKLRNNSASLKSLAIASVRSDTGIVARNNETVSSIDSIQLIWDELPLLKIEVPYMSAFRRKTPYMIFRGYKSNTTVSNDSSSQDSDLLETFEFCSVHLKTFQHYKRYIFDFQPENGPKFKVIAFQHNYRPFTDFNYKDTRFRVFGTSRSVSYPTFYNPELKLCILDPDQSSLMDDLIEKKDERHFLKNADKRPELVQDRDLENPIPSPQNAIIKQIMKDEYSSFYKNSVPQQMPPFAKFLDSRAYLKHPNLRPKKYSELGQVAVYEDSAETHSDARTLPVGIDNLVLATIFLALRETNIRSTVKREDIETY</sequence>
<evidence type="ECO:0000313" key="1">
    <source>
        <dbReference type="EMBL" id="QBM87206.1"/>
    </source>
</evidence>
<reference evidence="2" key="1">
    <citation type="submission" date="2019-03" db="EMBL/GenBank/DDBJ databases">
        <title>Snf2 controls pulcherriminic acid biosynthesis and connects pigmentation and antifungal activity of the yeast Metschnikowia pulcherrima.</title>
        <authorList>
            <person name="Gore-Lloyd D."/>
            <person name="Sumann I."/>
            <person name="Brachmann A.O."/>
            <person name="Schneeberger K."/>
            <person name="Ortiz-Merino R.A."/>
            <person name="Moreno-Beltran M."/>
            <person name="Schlaefli M."/>
            <person name="Kirner P."/>
            <person name="Santos Kron A."/>
            <person name="Wolfe K.H."/>
            <person name="Piel J."/>
            <person name="Ahrens C.H."/>
            <person name="Henk D."/>
            <person name="Freimoser F.M."/>
        </authorList>
    </citation>
    <scope>NUCLEOTIDE SEQUENCE [LARGE SCALE GENOMIC DNA]</scope>
    <source>
        <strain evidence="2">APC 1.2</strain>
    </source>
</reference>
<name>A0A4P6XLW5_9ASCO</name>
<proteinExistence type="predicted"/>
<accession>A0A4P6XLW5</accession>
<dbReference type="Proteomes" id="UP000292447">
    <property type="component" value="Chromosome II"/>
</dbReference>
<organism evidence="1 2">
    <name type="scientific">Metschnikowia aff. pulcherrima</name>
    <dbReference type="NCBI Taxonomy" id="2163413"/>
    <lineage>
        <taxon>Eukaryota</taxon>
        <taxon>Fungi</taxon>
        <taxon>Dikarya</taxon>
        <taxon>Ascomycota</taxon>
        <taxon>Saccharomycotina</taxon>
        <taxon>Pichiomycetes</taxon>
        <taxon>Metschnikowiaceae</taxon>
        <taxon>Metschnikowia</taxon>
    </lineage>
</organism>
<keyword evidence="2" id="KW-1185">Reference proteome</keyword>
<dbReference type="AlphaFoldDB" id="A0A4P6XLW5"/>